<evidence type="ECO:0000256" key="3">
    <source>
        <dbReference type="ARBA" id="ARBA00022777"/>
    </source>
</evidence>
<dbReference type="InterPro" id="IPR053149">
    <property type="entry name" value="TPK"/>
</dbReference>
<dbReference type="GO" id="GO:0009229">
    <property type="term" value="P:thiamine diphosphate biosynthetic process"/>
    <property type="evidence" value="ECO:0007669"/>
    <property type="project" value="InterPro"/>
</dbReference>
<dbReference type="NCBIfam" id="TIGR01378">
    <property type="entry name" value="thi_PPkinase"/>
    <property type="match status" value="1"/>
</dbReference>
<accession>A0A5C4TKL9</accession>
<reference evidence="7 8" key="1">
    <citation type="submission" date="2018-05" db="EMBL/GenBank/DDBJ databases">
        <title>Lactobacillus sanfranciscensis Ah4 draft denome sequence.</title>
        <authorList>
            <person name="Zhang G."/>
        </authorList>
    </citation>
    <scope>NUCLEOTIDE SEQUENCE [LARGE SCALE GENOMIC DNA]</scope>
    <source>
        <strain evidence="7 8">Ah4</strain>
    </source>
</reference>
<dbReference type="GO" id="GO:0006772">
    <property type="term" value="P:thiamine metabolic process"/>
    <property type="evidence" value="ECO:0007669"/>
    <property type="project" value="UniProtKB-UniRule"/>
</dbReference>
<evidence type="ECO:0000256" key="5">
    <source>
        <dbReference type="NCBIfam" id="TIGR01378"/>
    </source>
</evidence>
<sequence>MQKINLLVGGPKTEWPTELVNGKIKGPFIGVDRGALKLLELGITPLAAVGDFDSVNHAEMKLIEAQISSIHRSNPIKDETDTEIAIKYVMKHFPESEIDIYGFSGGRLDQLMTNLLMLQKPIFNSVVEKVTLLDQQNCVRFFKPGKHQIDKINGMKYLDFVNFENCHLTLFDEMYTLKDHLVLIPTSFSSNEFMHNHATFEFDKGILTVIQSKD</sequence>
<dbReference type="SMART" id="SM00983">
    <property type="entry name" value="TPK_B1_binding"/>
    <property type="match status" value="1"/>
</dbReference>
<dbReference type="EC" id="2.7.6.2" evidence="5"/>
<dbReference type="SUPFAM" id="SSF63999">
    <property type="entry name" value="Thiamin pyrophosphokinase, catalytic domain"/>
    <property type="match status" value="1"/>
</dbReference>
<dbReference type="PANTHER" id="PTHR41299">
    <property type="entry name" value="THIAMINE PYROPHOSPHOKINASE"/>
    <property type="match status" value="1"/>
</dbReference>
<proteinExistence type="predicted"/>
<dbReference type="Pfam" id="PF04263">
    <property type="entry name" value="TPK_catalytic"/>
    <property type="match status" value="1"/>
</dbReference>
<dbReference type="InterPro" id="IPR007371">
    <property type="entry name" value="TPK_catalytic"/>
</dbReference>
<evidence type="ECO:0000259" key="6">
    <source>
        <dbReference type="SMART" id="SM00983"/>
    </source>
</evidence>
<dbReference type="EMBL" id="QFCR01000002">
    <property type="protein sequence ID" value="TNK91041.1"/>
    <property type="molecule type" value="Genomic_DNA"/>
</dbReference>
<dbReference type="AlphaFoldDB" id="A0A5C4TKL9"/>
<dbReference type="Proteomes" id="UP000313312">
    <property type="component" value="Unassembled WGS sequence"/>
</dbReference>
<keyword evidence="4" id="KW-0067">ATP-binding</keyword>
<dbReference type="InterPro" id="IPR036759">
    <property type="entry name" value="TPK_catalytic_sf"/>
</dbReference>
<dbReference type="GO" id="GO:0004788">
    <property type="term" value="F:thiamine diphosphokinase activity"/>
    <property type="evidence" value="ECO:0007669"/>
    <property type="project" value="UniProtKB-UniRule"/>
</dbReference>
<dbReference type="CDD" id="cd07995">
    <property type="entry name" value="TPK"/>
    <property type="match status" value="1"/>
</dbReference>
<keyword evidence="1" id="KW-0808">Transferase</keyword>
<keyword evidence="3 7" id="KW-0418">Kinase</keyword>
<feature type="domain" description="Thiamin pyrophosphokinase thiamin-binding" evidence="6">
    <location>
        <begin position="145"/>
        <end position="207"/>
    </location>
</feature>
<dbReference type="OMA" id="ITYCPEG"/>
<dbReference type="PANTHER" id="PTHR41299:SF1">
    <property type="entry name" value="THIAMINE PYROPHOSPHOKINASE"/>
    <property type="match status" value="1"/>
</dbReference>
<dbReference type="RefSeq" id="WP_014081952.1">
    <property type="nucleotide sequence ID" value="NZ_BAAAXT010000017.1"/>
</dbReference>
<gene>
    <name evidence="7" type="ORF">DID87_01480</name>
</gene>
<name>A0A5C4TKL9_FRUSA</name>
<dbReference type="InterPro" id="IPR007373">
    <property type="entry name" value="Thiamin_PyroPKinase_B1-bd"/>
</dbReference>
<evidence type="ECO:0000256" key="2">
    <source>
        <dbReference type="ARBA" id="ARBA00022741"/>
    </source>
</evidence>
<dbReference type="GO" id="GO:0005524">
    <property type="term" value="F:ATP binding"/>
    <property type="evidence" value="ECO:0007669"/>
    <property type="project" value="UniProtKB-KW"/>
</dbReference>
<dbReference type="GO" id="GO:0030975">
    <property type="term" value="F:thiamine binding"/>
    <property type="evidence" value="ECO:0007669"/>
    <property type="project" value="InterPro"/>
</dbReference>
<dbReference type="GeneID" id="93160561"/>
<dbReference type="Pfam" id="PF04265">
    <property type="entry name" value="TPK_B1_binding"/>
    <property type="match status" value="1"/>
</dbReference>
<evidence type="ECO:0000256" key="4">
    <source>
        <dbReference type="ARBA" id="ARBA00022840"/>
    </source>
</evidence>
<comment type="caution">
    <text evidence="7">The sequence shown here is derived from an EMBL/GenBank/DDBJ whole genome shotgun (WGS) entry which is preliminary data.</text>
</comment>
<dbReference type="Gene3D" id="3.40.50.10240">
    <property type="entry name" value="Thiamin pyrophosphokinase, catalytic domain"/>
    <property type="match status" value="1"/>
</dbReference>
<organism evidence="7 8">
    <name type="scientific">Fructilactobacillus sanfranciscensis</name>
    <name type="common">Lactobacillus sanfranciscensis</name>
    <dbReference type="NCBI Taxonomy" id="1625"/>
    <lineage>
        <taxon>Bacteria</taxon>
        <taxon>Bacillati</taxon>
        <taxon>Bacillota</taxon>
        <taxon>Bacilli</taxon>
        <taxon>Lactobacillales</taxon>
        <taxon>Lactobacillaceae</taxon>
        <taxon>Fructilactobacillus</taxon>
    </lineage>
</organism>
<dbReference type="GO" id="GO:0016301">
    <property type="term" value="F:kinase activity"/>
    <property type="evidence" value="ECO:0007669"/>
    <property type="project" value="UniProtKB-KW"/>
</dbReference>
<protein>
    <recommendedName>
        <fullName evidence="5">Thiamine diphosphokinase</fullName>
        <ecNumber evidence="5">2.7.6.2</ecNumber>
    </recommendedName>
</protein>
<dbReference type="InterPro" id="IPR006282">
    <property type="entry name" value="Thi_PPkinase"/>
</dbReference>
<keyword evidence="2" id="KW-0547">Nucleotide-binding</keyword>
<evidence type="ECO:0000313" key="7">
    <source>
        <dbReference type="EMBL" id="TNK91041.1"/>
    </source>
</evidence>
<evidence type="ECO:0000256" key="1">
    <source>
        <dbReference type="ARBA" id="ARBA00022679"/>
    </source>
</evidence>
<evidence type="ECO:0000313" key="8">
    <source>
        <dbReference type="Proteomes" id="UP000313312"/>
    </source>
</evidence>